<evidence type="ECO:0000313" key="1">
    <source>
        <dbReference type="EMBL" id="MTD92844.1"/>
    </source>
</evidence>
<accession>A0A6I3KDC5</accession>
<name>A0A6I3KDC5_9HYPH</name>
<dbReference type="AlphaFoldDB" id="A0A6I3KDC5"/>
<reference evidence="1 2" key="1">
    <citation type="submission" date="2019-11" db="EMBL/GenBank/DDBJ databases">
        <title>Identification of a novel strain.</title>
        <authorList>
            <person name="Xu Q."/>
            <person name="Wang G."/>
        </authorList>
    </citation>
    <scope>NUCLEOTIDE SEQUENCE [LARGE SCALE GENOMIC DNA]</scope>
    <source>
        <strain evidence="2">xq</strain>
    </source>
</reference>
<evidence type="ECO:0008006" key="3">
    <source>
        <dbReference type="Google" id="ProtNLM"/>
    </source>
</evidence>
<dbReference type="RefSeq" id="WP_154737434.1">
    <property type="nucleotide sequence ID" value="NZ_WMBQ01000001.1"/>
</dbReference>
<proteinExistence type="predicted"/>
<dbReference type="Proteomes" id="UP000440694">
    <property type="component" value="Unassembled WGS sequence"/>
</dbReference>
<evidence type="ECO:0000313" key="2">
    <source>
        <dbReference type="Proteomes" id="UP000440694"/>
    </source>
</evidence>
<keyword evidence="2" id="KW-1185">Reference proteome</keyword>
<gene>
    <name evidence="1" type="ORF">GIW81_00680</name>
</gene>
<dbReference type="EMBL" id="WMBQ01000001">
    <property type="protein sequence ID" value="MTD92844.1"/>
    <property type="molecule type" value="Genomic_DNA"/>
</dbReference>
<sequence length="231" mass="25862">MAVSWTLEKELCGLVNARSTGEALCRLGLSEDPDSACRLKETHGWRRGGGETYLYRFKVISAGCSHDVVLKAVTAFSTSRTLNQLANEWVERRQLLEDEGVRTPTLYFAGRALLVEEYVGEKLATWLQRNPGSGRQLIDQVFRLAAVMDRHGFEPICVFNGLRTDGENVYVVDFGQDLGPPGVKRRRGRGQLQEAKRWLASVGNCPIDKRRAEAVYAFHLEGNACDEQRSS</sequence>
<protein>
    <recommendedName>
        <fullName evidence="3">PhoP regulatory network protein YrbL</fullName>
    </recommendedName>
</protein>
<comment type="caution">
    <text evidence="1">The sequence shown here is derived from an EMBL/GenBank/DDBJ whole genome shotgun (WGS) entry which is preliminary data.</text>
</comment>
<organism evidence="1 2">
    <name type="scientific">Hyphomicrobium album</name>
    <dbReference type="NCBI Taxonomy" id="2665159"/>
    <lineage>
        <taxon>Bacteria</taxon>
        <taxon>Pseudomonadati</taxon>
        <taxon>Pseudomonadota</taxon>
        <taxon>Alphaproteobacteria</taxon>
        <taxon>Hyphomicrobiales</taxon>
        <taxon>Hyphomicrobiaceae</taxon>
        <taxon>Hyphomicrobium</taxon>
    </lineage>
</organism>